<feature type="transmembrane region" description="Helical" evidence="1">
    <location>
        <begin position="86"/>
        <end position="106"/>
    </location>
</feature>
<dbReference type="Pfam" id="PF02592">
    <property type="entry name" value="Vut_1"/>
    <property type="match status" value="1"/>
</dbReference>
<dbReference type="GO" id="GO:0022857">
    <property type="term" value="F:transmembrane transporter activity"/>
    <property type="evidence" value="ECO:0007669"/>
    <property type="project" value="UniProtKB-UniRule"/>
</dbReference>
<comment type="similarity">
    <text evidence="1">Belongs to the vitamin uptake transporter (VUT/ECF) (TC 2.A.88) family. Q precursor transporter subfamily.</text>
</comment>
<reference evidence="2 3" key="1">
    <citation type="submission" date="2019-01" db="EMBL/GenBank/DDBJ databases">
        <title>Draft genomes of a novel of Aminipila strains.</title>
        <authorList>
            <person name="Ma S."/>
        </authorList>
    </citation>
    <scope>NUCLEOTIDE SEQUENCE [LARGE SCALE GENOMIC DNA]</scope>
    <source>
        <strain evidence="3">JN-39</strain>
    </source>
</reference>
<evidence type="ECO:0000256" key="1">
    <source>
        <dbReference type="HAMAP-Rule" id="MF_02088"/>
    </source>
</evidence>
<feature type="transmembrane region" description="Helical" evidence="1">
    <location>
        <begin position="58"/>
        <end position="74"/>
    </location>
</feature>
<dbReference type="RefSeq" id="WP_128745609.1">
    <property type="nucleotide sequence ID" value="NZ_CP035281.1"/>
</dbReference>
<dbReference type="AlphaFoldDB" id="A0A410PVN2"/>
<feature type="transmembrane region" description="Helical" evidence="1">
    <location>
        <begin position="6"/>
        <end position="24"/>
    </location>
</feature>
<dbReference type="PANTHER" id="PTHR34300:SF2">
    <property type="entry name" value="QUEUOSINE PRECURSOR TRANSPORTER-RELATED"/>
    <property type="match status" value="1"/>
</dbReference>
<keyword evidence="1" id="KW-1133">Transmembrane helix</keyword>
<comment type="function">
    <text evidence="1">Involved in the import of queuosine (Q) precursors, required for Q precursor salvage.</text>
</comment>
<dbReference type="InterPro" id="IPR003744">
    <property type="entry name" value="YhhQ"/>
</dbReference>
<organism evidence="2 3">
    <name type="scientific">Aminipila luticellarii</name>
    <dbReference type="NCBI Taxonomy" id="2507160"/>
    <lineage>
        <taxon>Bacteria</taxon>
        <taxon>Bacillati</taxon>
        <taxon>Bacillota</taxon>
        <taxon>Clostridia</taxon>
        <taxon>Peptostreptococcales</taxon>
        <taxon>Anaerovoracaceae</taxon>
        <taxon>Aminipila</taxon>
    </lineage>
</organism>
<dbReference type="Proteomes" id="UP000287601">
    <property type="component" value="Chromosome"/>
</dbReference>
<protein>
    <recommendedName>
        <fullName evidence="1">Probable queuosine precursor transporter</fullName>
        <shortName evidence="1">Q precursor transporter</shortName>
    </recommendedName>
</protein>
<keyword evidence="1" id="KW-1003">Cell membrane</keyword>
<keyword evidence="1" id="KW-0813">Transport</keyword>
<keyword evidence="1" id="KW-0472">Membrane</keyword>
<evidence type="ECO:0000313" key="3">
    <source>
        <dbReference type="Proteomes" id="UP000287601"/>
    </source>
</evidence>
<accession>A0A410PVN2</accession>
<keyword evidence="1" id="KW-0812">Transmembrane</keyword>
<dbReference type="HAMAP" id="MF_02088">
    <property type="entry name" value="Q_prec_transport"/>
    <property type="match status" value="1"/>
</dbReference>
<feature type="transmembrane region" description="Helical" evidence="1">
    <location>
        <begin position="171"/>
        <end position="193"/>
    </location>
</feature>
<feature type="transmembrane region" description="Helical" evidence="1">
    <location>
        <begin position="199"/>
        <end position="221"/>
    </location>
</feature>
<dbReference type="GO" id="GO:0005886">
    <property type="term" value="C:plasma membrane"/>
    <property type="evidence" value="ECO:0007669"/>
    <property type="project" value="UniProtKB-SubCell"/>
</dbReference>
<name>A0A410PVN2_9FIRM</name>
<dbReference type="KEGG" id="amij:EQM06_06770"/>
<gene>
    <name evidence="2" type="ORF">EQM06_06770</name>
</gene>
<dbReference type="OrthoDB" id="9805479at2"/>
<evidence type="ECO:0000313" key="2">
    <source>
        <dbReference type="EMBL" id="QAT42960.1"/>
    </source>
</evidence>
<dbReference type="NCBIfam" id="TIGR00697">
    <property type="entry name" value="queuosine precursor transporter"/>
    <property type="match status" value="1"/>
</dbReference>
<dbReference type="EMBL" id="CP035281">
    <property type="protein sequence ID" value="QAT42960.1"/>
    <property type="molecule type" value="Genomic_DNA"/>
</dbReference>
<comment type="subcellular location">
    <subcellularLocation>
        <location evidence="1">Cell membrane</location>
        <topology evidence="1">Multi-pass membrane protein</topology>
    </subcellularLocation>
</comment>
<feature type="transmembrane region" description="Helical" evidence="1">
    <location>
        <begin position="31"/>
        <end position="52"/>
    </location>
</feature>
<proteinExistence type="inferred from homology"/>
<feature type="transmembrane region" description="Helical" evidence="1">
    <location>
        <begin position="118"/>
        <end position="139"/>
    </location>
</feature>
<sequence>MNNEFILIATLVVLYSVVLLWYKLFGRTGLFCWIVLATISANIEVLILVDAFGVEQTLGNVMFATTFMVTDILSETEGKPVAKKAVHVGILTSITFILVSQVWLLYTPSANDWAFPSIRAIFSNTPRLMLVSLGVYAIVQRFDVFLYNKVWAWTHNLCNDKKKYLWLRNNASTLLSQLLNTVLFTLGAFWGTYPLHTLFSIMGSSYIIFIVTSVSDTPFVYAARRISYTIKNNY</sequence>
<keyword evidence="3" id="KW-1185">Reference proteome</keyword>
<dbReference type="PANTHER" id="PTHR34300">
    <property type="entry name" value="QUEUOSINE PRECURSOR TRANSPORTER-RELATED"/>
    <property type="match status" value="1"/>
</dbReference>